<dbReference type="Pfam" id="PF25917">
    <property type="entry name" value="BSH_RND"/>
    <property type="match status" value="1"/>
</dbReference>
<dbReference type="AlphaFoldDB" id="A0A644XKX3"/>
<protein>
    <submittedName>
        <fullName evidence="6">Macrolide export protein MacA</fullName>
    </submittedName>
</protein>
<evidence type="ECO:0000313" key="6">
    <source>
        <dbReference type="EMBL" id="MPM16491.1"/>
    </source>
</evidence>
<dbReference type="Pfam" id="PF25876">
    <property type="entry name" value="HH_MFP_RND"/>
    <property type="match status" value="1"/>
</dbReference>
<organism evidence="6">
    <name type="scientific">bioreactor metagenome</name>
    <dbReference type="NCBI Taxonomy" id="1076179"/>
    <lineage>
        <taxon>unclassified sequences</taxon>
        <taxon>metagenomes</taxon>
        <taxon>ecological metagenomes</taxon>
    </lineage>
</organism>
<dbReference type="Gene3D" id="2.40.50.100">
    <property type="match status" value="2"/>
</dbReference>
<dbReference type="GO" id="GO:1990281">
    <property type="term" value="C:efflux pump complex"/>
    <property type="evidence" value="ECO:0007669"/>
    <property type="project" value="TreeGrafter"/>
</dbReference>
<feature type="domain" description="Multidrug resistance protein MdtA-like barrel-sandwich hybrid" evidence="4">
    <location>
        <begin position="63"/>
        <end position="226"/>
    </location>
</feature>
<dbReference type="Pfam" id="PF25989">
    <property type="entry name" value="YknX_C"/>
    <property type="match status" value="1"/>
</dbReference>
<name>A0A644XKX3_9ZZZZ</name>
<dbReference type="Gene3D" id="2.40.420.20">
    <property type="match status" value="1"/>
</dbReference>
<accession>A0A644XKX3</accession>
<proteinExistence type="predicted"/>
<dbReference type="EMBL" id="VSSQ01002622">
    <property type="protein sequence ID" value="MPM16491.1"/>
    <property type="molecule type" value="Genomic_DNA"/>
</dbReference>
<feature type="compositionally biased region" description="Basic and acidic residues" evidence="2">
    <location>
        <begin position="366"/>
        <end position="376"/>
    </location>
</feature>
<evidence type="ECO:0000259" key="4">
    <source>
        <dbReference type="Pfam" id="PF25917"/>
    </source>
</evidence>
<gene>
    <name evidence="6" type="primary">macA_17</name>
    <name evidence="6" type="ORF">SDC9_62872</name>
</gene>
<evidence type="ECO:0000256" key="2">
    <source>
        <dbReference type="SAM" id="MobiDB-lite"/>
    </source>
</evidence>
<dbReference type="SUPFAM" id="SSF111369">
    <property type="entry name" value="HlyD-like secretion proteins"/>
    <property type="match status" value="2"/>
</dbReference>
<feature type="domain" description="YknX-like C-terminal permuted SH3-like" evidence="5">
    <location>
        <begin position="384"/>
        <end position="430"/>
    </location>
</feature>
<dbReference type="Gene3D" id="2.40.30.170">
    <property type="match status" value="1"/>
</dbReference>
<dbReference type="InterPro" id="IPR058625">
    <property type="entry name" value="MdtA-like_BSH"/>
</dbReference>
<evidence type="ECO:0000259" key="5">
    <source>
        <dbReference type="Pfam" id="PF25989"/>
    </source>
</evidence>
<dbReference type="InterPro" id="IPR058637">
    <property type="entry name" value="YknX-like_C"/>
</dbReference>
<dbReference type="PANTHER" id="PTHR30469">
    <property type="entry name" value="MULTIDRUG RESISTANCE PROTEIN MDTA"/>
    <property type="match status" value="1"/>
</dbReference>
<dbReference type="InterPro" id="IPR058624">
    <property type="entry name" value="MdtA-like_HH"/>
</dbReference>
<sequence>MALKKANKKFIIWGLAGIIVLLIVLRKTGVIGSTETIKVAVENVSPRDITETVSASGKIQPVREVKLSPDVSGEIVELLVKEGDRVKQGQVLARVKPDIYQANYEQIAANVNSQKANLSNSEARLAQTEAQFLNTESSYNRNKTLFEQGVISQAEFDGAQAQYDVAKAEVQAAKQTVNAAKYNVYSAQASMSEASKNLSRTTIVAPVDGTISTLNVEVGERVAGASQFGSGTEILRIADMAEMEVSASVNENEVVRLSLGDTAIVDVDAYPNRKFKGVVTEIGNSANVSGISTDQVSNFDVTIQILSSSYADMIPKGAVDYSPFRPGMSASVEILTEKVSQVLSVPVQSVTTRDESDNLFATTDKNQQKTDEKKNNVKENDVVTEFVFVVENGVAKRRTVKTGIQDNEYIQILDGLKKDEVVIVAPYSAIAKKLQGEEKVEIVDRKNLFEVN</sequence>
<dbReference type="PANTHER" id="PTHR30469:SF33">
    <property type="entry name" value="SLR1207 PROTEIN"/>
    <property type="match status" value="1"/>
</dbReference>
<dbReference type="Gene3D" id="1.10.287.470">
    <property type="entry name" value="Helix hairpin bin"/>
    <property type="match status" value="1"/>
</dbReference>
<dbReference type="GO" id="GO:0015562">
    <property type="term" value="F:efflux transmembrane transporter activity"/>
    <property type="evidence" value="ECO:0007669"/>
    <property type="project" value="InterPro"/>
</dbReference>
<reference evidence="6" key="1">
    <citation type="submission" date="2019-08" db="EMBL/GenBank/DDBJ databases">
        <authorList>
            <person name="Kucharzyk K."/>
            <person name="Murdoch R.W."/>
            <person name="Higgins S."/>
            <person name="Loffler F."/>
        </authorList>
    </citation>
    <scope>NUCLEOTIDE SEQUENCE</scope>
</reference>
<dbReference type="PRINTS" id="PR01490">
    <property type="entry name" value="RTXTOXIND"/>
</dbReference>
<comment type="caution">
    <text evidence="6">The sequence shown here is derived from an EMBL/GenBank/DDBJ whole genome shotgun (WGS) entry which is preliminary data.</text>
</comment>
<feature type="domain" description="Multidrug resistance protein MdtA-like alpha-helical hairpin" evidence="3">
    <location>
        <begin position="118"/>
        <end position="183"/>
    </location>
</feature>
<keyword evidence="1" id="KW-0175">Coiled coil</keyword>
<feature type="coiled-coil region" evidence="1">
    <location>
        <begin position="104"/>
        <end position="131"/>
    </location>
</feature>
<evidence type="ECO:0000256" key="1">
    <source>
        <dbReference type="SAM" id="Coils"/>
    </source>
</evidence>
<evidence type="ECO:0000259" key="3">
    <source>
        <dbReference type="Pfam" id="PF25876"/>
    </source>
</evidence>
<feature type="region of interest" description="Disordered" evidence="2">
    <location>
        <begin position="356"/>
        <end position="376"/>
    </location>
</feature>